<feature type="region of interest" description="Disordered" evidence="1">
    <location>
        <begin position="29"/>
        <end position="69"/>
    </location>
</feature>
<organism evidence="2 3">
    <name type="scientific">Natrarchaeobius halalkaliphilus</name>
    <dbReference type="NCBI Taxonomy" id="1679091"/>
    <lineage>
        <taxon>Archaea</taxon>
        <taxon>Methanobacteriati</taxon>
        <taxon>Methanobacteriota</taxon>
        <taxon>Stenosarchaea group</taxon>
        <taxon>Halobacteria</taxon>
        <taxon>Halobacteriales</taxon>
        <taxon>Natrialbaceae</taxon>
        <taxon>Natrarchaeobius</taxon>
    </lineage>
</organism>
<keyword evidence="3" id="KW-1185">Reference proteome</keyword>
<dbReference type="AlphaFoldDB" id="A0A3N6M7D5"/>
<protein>
    <submittedName>
        <fullName evidence="2">Uncharacterized protein</fullName>
    </submittedName>
</protein>
<accession>A0A3N6M7D5</accession>
<evidence type="ECO:0000313" key="3">
    <source>
        <dbReference type="Proteomes" id="UP000273828"/>
    </source>
</evidence>
<evidence type="ECO:0000313" key="2">
    <source>
        <dbReference type="EMBL" id="RQG91251.1"/>
    </source>
</evidence>
<proteinExistence type="predicted"/>
<dbReference type="Proteomes" id="UP000273828">
    <property type="component" value="Unassembled WGS sequence"/>
</dbReference>
<dbReference type="EMBL" id="REFY01000002">
    <property type="protein sequence ID" value="RQG91251.1"/>
    <property type="molecule type" value="Genomic_DNA"/>
</dbReference>
<gene>
    <name evidence="2" type="ORF">EA462_04470</name>
</gene>
<sequence length="69" mass="7357">MIAFRGRLDYPGAAIAVIVGSHRQEITGTDRSLRGRVGSSDGNGHERATVAPADEETESNSDAVFRRGD</sequence>
<name>A0A3N6M7D5_9EURY</name>
<evidence type="ECO:0000256" key="1">
    <source>
        <dbReference type="SAM" id="MobiDB-lite"/>
    </source>
</evidence>
<comment type="caution">
    <text evidence="2">The sequence shown here is derived from an EMBL/GenBank/DDBJ whole genome shotgun (WGS) entry which is preliminary data.</text>
</comment>
<reference evidence="2 3" key="1">
    <citation type="submission" date="2018-10" db="EMBL/GenBank/DDBJ databases">
        <title>Natrarchaeobius chitinivorans gen. nov., sp. nov., and Natrarchaeobius haloalkaliphilus sp. nov., alkaliphilic, chitin-utilizing haloarchaea from hypersaline alkaline lakes.</title>
        <authorList>
            <person name="Sorokin D.Y."/>
            <person name="Elcheninov A.G."/>
            <person name="Kostrikina N.A."/>
            <person name="Bale N.J."/>
            <person name="Sinninghe Damste J.S."/>
            <person name="Khijniak T.V."/>
            <person name="Kublanov I.V."/>
            <person name="Toshchakov S.V."/>
        </authorList>
    </citation>
    <scope>NUCLEOTIDE SEQUENCE [LARGE SCALE GENOMIC DNA]</scope>
    <source>
        <strain evidence="2 3">AArcht-Sl</strain>
    </source>
</reference>